<dbReference type="InterPro" id="IPR020613">
    <property type="entry name" value="Thiolase_CS"/>
</dbReference>
<dbReference type="GO" id="GO:0007154">
    <property type="term" value="P:cell communication"/>
    <property type="evidence" value="ECO:0007669"/>
    <property type="project" value="UniProtKB-ARBA"/>
</dbReference>
<evidence type="ECO:0000256" key="18">
    <source>
        <dbReference type="SAM" id="MobiDB-lite"/>
    </source>
</evidence>
<evidence type="ECO:0000256" key="1">
    <source>
        <dbReference type="ARBA" id="ARBA00004872"/>
    </source>
</evidence>
<dbReference type="NCBIfam" id="TIGR01930">
    <property type="entry name" value="AcCoA-C-Actrans"/>
    <property type="match status" value="1"/>
</dbReference>
<reference evidence="22 23" key="1">
    <citation type="submission" date="2019-07" db="EMBL/GenBank/DDBJ databases">
        <title>Rhodotorula toruloides NBRC10032 genome sequencing.</title>
        <authorList>
            <person name="Shida Y."/>
            <person name="Takaku H."/>
            <person name="Ogasawara W."/>
            <person name="Mori K."/>
        </authorList>
    </citation>
    <scope>NUCLEOTIDE SEQUENCE [LARGE SCALE GENOMIC DNA]</scope>
    <source>
        <strain evidence="22 23">NBRC10032</strain>
    </source>
</reference>
<protein>
    <recommendedName>
        <fullName evidence="16">Nuclear distribution protein PAC1</fullName>
    </recommendedName>
    <alternativeName>
        <fullName evidence="16">Lissencephaly-1 homolog</fullName>
        <shortName evidence="16">LIS-1</shortName>
    </alternativeName>
    <alternativeName>
        <fullName evidence="16">nudF homolog</fullName>
    </alternativeName>
</protein>
<dbReference type="GO" id="GO:0005777">
    <property type="term" value="C:peroxisome"/>
    <property type="evidence" value="ECO:0007669"/>
    <property type="project" value="TreeGrafter"/>
</dbReference>
<dbReference type="PROSITE" id="PS50896">
    <property type="entry name" value="LISH"/>
    <property type="match status" value="1"/>
</dbReference>
<comment type="similarity">
    <text evidence="16">Belongs to the WD repeat LIS1/nudF family.</text>
</comment>
<feature type="domain" description="PAC1-like LisH-like dimerisation" evidence="21">
    <location>
        <begin position="7"/>
        <end position="41"/>
    </location>
</feature>
<dbReference type="InterPro" id="IPR019775">
    <property type="entry name" value="WD40_repeat_CS"/>
</dbReference>
<dbReference type="GO" id="GO:0005874">
    <property type="term" value="C:microtubule"/>
    <property type="evidence" value="ECO:0007669"/>
    <property type="project" value="UniProtKB-KW"/>
</dbReference>
<dbReference type="InterPro" id="IPR006594">
    <property type="entry name" value="LisH"/>
</dbReference>
<comment type="subcellular location">
    <subcellularLocation>
        <location evidence="16">Cytoplasm</location>
        <location evidence="16">Cytoskeleton</location>
    </subcellularLocation>
    <subcellularLocation>
        <location evidence="16">Cytoplasm</location>
        <location evidence="16">Cytoskeleton</location>
        <location evidence="16">Spindle pole</location>
    </subcellularLocation>
    <text evidence="16">Localizes to the plus ends of microtubules at the hyphal tip and the mitotic spindle poles.</text>
</comment>
<evidence type="ECO:0000256" key="15">
    <source>
        <dbReference type="ARBA" id="ARBA00047605"/>
    </source>
</evidence>
<gene>
    <name evidence="16" type="primary">PAC1</name>
    <name evidence="16" type="synonym">LIS1</name>
    <name evidence="22" type="ORF">Rt10032_c08g3549</name>
</gene>
<dbReference type="Gene3D" id="3.40.47.10">
    <property type="match status" value="2"/>
</dbReference>
<keyword evidence="13 16" id="KW-0131">Cell cycle</keyword>
<evidence type="ECO:0000259" key="19">
    <source>
        <dbReference type="Pfam" id="PF00108"/>
    </source>
</evidence>
<evidence type="ECO:0000259" key="21">
    <source>
        <dbReference type="Pfam" id="PF24951"/>
    </source>
</evidence>
<evidence type="ECO:0000313" key="23">
    <source>
        <dbReference type="Proteomes" id="UP000321518"/>
    </source>
</evidence>
<dbReference type="OrthoDB" id="10264588at2759"/>
<dbReference type="InterPro" id="IPR020616">
    <property type="entry name" value="Thiolase_N"/>
</dbReference>
<evidence type="ECO:0000256" key="10">
    <source>
        <dbReference type="ARBA" id="ARBA00022776"/>
    </source>
</evidence>
<dbReference type="InterPro" id="IPR015943">
    <property type="entry name" value="WD40/YVTN_repeat-like_dom_sf"/>
</dbReference>
<evidence type="ECO:0000256" key="9">
    <source>
        <dbReference type="ARBA" id="ARBA00022737"/>
    </source>
</evidence>
<dbReference type="InterPro" id="IPR050215">
    <property type="entry name" value="Thiolase-like_sf_Thiolase"/>
</dbReference>
<evidence type="ECO:0000256" key="8">
    <source>
        <dbReference type="ARBA" id="ARBA00022701"/>
    </source>
</evidence>
<dbReference type="InterPro" id="IPR002155">
    <property type="entry name" value="Thiolase"/>
</dbReference>
<evidence type="ECO:0000256" key="6">
    <source>
        <dbReference type="ARBA" id="ARBA00022618"/>
    </source>
</evidence>
<dbReference type="SUPFAM" id="SSF53901">
    <property type="entry name" value="Thiolase-like"/>
    <property type="match status" value="2"/>
</dbReference>
<dbReference type="Pfam" id="PF00108">
    <property type="entry name" value="Thiolase_N"/>
    <property type="match status" value="1"/>
</dbReference>
<comment type="catalytic activity">
    <reaction evidence="15">
        <text>an acyl-CoA + acetyl-CoA = a 3-oxoacyl-CoA + CoA</text>
        <dbReference type="Rhea" id="RHEA:21564"/>
        <dbReference type="ChEBI" id="CHEBI:57287"/>
        <dbReference type="ChEBI" id="CHEBI:57288"/>
        <dbReference type="ChEBI" id="CHEBI:58342"/>
        <dbReference type="ChEBI" id="CHEBI:90726"/>
        <dbReference type="EC" id="2.3.1.16"/>
    </reaction>
</comment>
<organism evidence="22 23">
    <name type="scientific">Rhodotorula toruloides</name>
    <name type="common">Yeast</name>
    <name type="synonym">Rhodosporidium toruloides</name>
    <dbReference type="NCBI Taxonomy" id="5286"/>
    <lineage>
        <taxon>Eukaryota</taxon>
        <taxon>Fungi</taxon>
        <taxon>Dikarya</taxon>
        <taxon>Basidiomycota</taxon>
        <taxon>Pucciniomycotina</taxon>
        <taxon>Microbotryomycetes</taxon>
        <taxon>Sporidiobolales</taxon>
        <taxon>Sporidiobolaceae</taxon>
        <taxon>Rhodotorula</taxon>
    </lineage>
</organism>
<evidence type="ECO:0000256" key="14">
    <source>
        <dbReference type="ARBA" id="ARBA00023315"/>
    </source>
</evidence>
<name>A0A511KGR0_RHOTO</name>
<keyword evidence="10 16" id="KW-0498">Mitosis</keyword>
<feature type="repeat" description="WD" evidence="17">
    <location>
        <begin position="192"/>
        <end position="233"/>
    </location>
</feature>
<comment type="pathway">
    <text evidence="1">Lipid metabolism; fatty acid metabolism.</text>
</comment>
<keyword evidence="5 17" id="KW-0853">WD repeat</keyword>
<dbReference type="GO" id="GO:0010124">
    <property type="term" value="P:phenylacetate catabolic process"/>
    <property type="evidence" value="ECO:0007669"/>
    <property type="project" value="TreeGrafter"/>
</dbReference>
<feature type="repeat" description="WD" evidence="17">
    <location>
        <begin position="107"/>
        <end position="148"/>
    </location>
</feature>
<dbReference type="Pfam" id="PF24951">
    <property type="entry name" value="LisH_PAC1"/>
    <property type="match status" value="1"/>
</dbReference>
<feature type="repeat" description="WD" evidence="17">
    <location>
        <begin position="321"/>
        <end position="342"/>
    </location>
</feature>
<feature type="domain" description="Thiolase N-terminal" evidence="19">
    <location>
        <begin position="461"/>
        <end position="726"/>
    </location>
</feature>
<dbReference type="SUPFAM" id="SSF50978">
    <property type="entry name" value="WD40 repeat-like"/>
    <property type="match status" value="1"/>
</dbReference>
<dbReference type="PANTHER" id="PTHR43853">
    <property type="entry name" value="3-KETOACYL-COA THIOLASE, PEROXISOMAL"/>
    <property type="match status" value="1"/>
</dbReference>
<evidence type="ECO:0000256" key="4">
    <source>
        <dbReference type="ARBA" id="ARBA00022490"/>
    </source>
</evidence>
<dbReference type="GO" id="GO:0051012">
    <property type="term" value="P:microtubule sliding"/>
    <property type="evidence" value="ECO:0007669"/>
    <property type="project" value="UniProtKB-UniRule"/>
</dbReference>
<dbReference type="InterPro" id="IPR020617">
    <property type="entry name" value="Thiolase_C"/>
</dbReference>
<dbReference type="GO" id="GO:0006635">
    <property type="term" value="P:fatty acid beta-oxidation"/>
    <property type="evidence" value="ECO:0007669"/>
    <property type="project" value="TreeGrafter"/>
</dbReference>
<comment type="domain">
    <text evidence="16">Dimerization mediated by the LisH domain may be required to activate dynein.</text>
</comment>
<dbReference type="InterPro" id="IPR001680">
    <property type="entry name" value="WD40_rpt"/>
</dbReference>
<dbReference type="GO" id="GO:0023052">
    <property type="term" value="P:signaling"/>
    <property type="evidence" value="ECO:0007669"/>
    <property type="project" value="UniProtKB-ARBA"/>
</dbReference>
<dbReference type="PANTHER" id="PTHR43853:SF9">
    <property type="entry name" value="ACETYL-COA C-ACETYLTRANSFERASE"/>
    <property type="match status" value="1"/>
</dbReference>
<dbReference type="PRINTS" id="PR00320">
    <property type="entry name" value="GPROTEINBRPT"/>
</dbReference>
<dbReference type="CDD" id="cd00200">
    <property type="entry name" value="WD40"/>
    <property type="match status" value="1"/>
</dbReference>
<keyword evidence="3 16" id="KW-0813">Transport</keyword>
<dbReference type="PROSITE" id="PS00099">
    <property type="entry name" value="THIOLASE_3"/>
    <property type="match status" value="1"/>
</dbReference>
<dbReference type="CDD" id="cd00751">
    <property type="entry name" value="thiolase"/>
    <property type="match status" value="1"/>
</dbReference>
<evidence type="ECO:0000256" key="3">
    <source>
        <dbReference type="ARBA" id="ARBA00022448"/>
    </source>
</evidence>
<evidence type="ECO:0000256" key="12">
    <source>
        <dbReference type="ARBA" id="ARBA00023212"/>
    </source>
</evidence>
<dbReference type="Proteomes" id="UP000321518">
    <property type="component" value="Unassembled WGS sequence"/>
</dbReference>
<sequence length="857" mass="92292">MTSVLSERQREELHKSILDYLHTNGFTETLAAFKAETKQEGFQPDGKAKWSGLLEKKWTSVIRLQKKIMDLETRNSQLQEELSIAPSKRPSASSPDWTPRTPARHTLASHRSPISRVTFHPLFSVVVSASEDSTLKVWDWETGDFERTVKGHTKAVQDVDFDSKGNLLVSCSSDLTIKLWDTNNDWKNVRTLHGHDHSISTARFLPNDDFIVSASRDRTIRIWEVASGFCTRTISGHNDWVRSVLPSSDGQQLISCSVDQTARIWNLGKGDTKAELRGHEHVIEAAVFAPVAAYPAIRELAGMTVPSGRSAEAKAVGLFAATGSRDKTIKIWDAVSGQCLKTLVGHDNWIRALVFHPTGKFLLSASDDKTIRTWDLATGRCLKTLEAHSHFVTTMAWGRAPAPGASQPNGAATNGTNGAHAESAQLVNVVATGSVDQTVKMRSSVPARAIADVLKKRPDDVCIVTTLRTPIAKFRGGLKDMHAEELLSHVLRSTRERLEAQGVDVKGGAVQDIHNGTVLMELGGAKSGRLASLDAGFPVSSGFKSVNRQCASSLQSVTDIALQIKGGLIDMGIASGAESMTRDYGTRAIPVGISPYMKESPSQDARDCLLPMGTTSEAVAEKYNISRQRQDEFACQSHAKAKAAQEAGLFAEEIVPIKVRKVTPAEGDKAEVVEEVTLSKDEGIRPQTTMESLGKLKPCFKENGTGTAGNSSQISDGASALTLVRRDVAEKLGLKILAKWVGSAVVGVPPVIMGVGPAYAVPALFERYGITKDDVDIFELNEAFASQSLMVIDTLGLDTAKVNPKGGAIALGHPLGATGGRLLSSLITELIRTDKKVGLATLCMGTGAGKATLIVRD</sequence>
<dbReference type="InterPro" id="IPR036322">
    <property type="entry name" value="WD40_repeat_dom_sf"/>
</dbReference>
<dbReference type="SMART" id="SM00320">
    <property type="entry name" value="WD40"/>
    <property type="match status" value="7"/>
</dbReference>
<comment type="function">
    <text evidence="16">Positively regulates the activity of the minus-end directed microtubule motor protein dynein. May enhance dynein-mediated microtubule sliding by targeting dynein to the microtubule plus end. Required for nuclear migration during vegetative growth as well as development. Required for retrograde early endosome (EE) transport from the hyphal tip. Required for localization of dynein to the mitotic spindle poles. Recruits additional proteins to the dynein complex at SPBs.</text>
</comment>
<comment type="subunit">
    <text evidence="16">Self-associates. Interacts with NDL1 and dynein.</text>
</comment>
<evidence type="ECO:0000256" key="13">
    <source>
        <dbReference type="ARBA" id="ARBA00023306"/>
    </source>
</evidence>
<dbReference type="Pfam" id="PF02803">
    <property type="entry name" value="Thiolase_C"/>
    <property type="match status" value="1"/>
</dbReference>
<evidence type="ECO:0000256" key="5">
    <source>
        <dbReference type="ARBA" id="ARBA00022574"/>
    </source>
</evidence>
<dbReference type="PROSITE" id="PS50082">
    <property type="entry name" value="WD_REPEATS_2"/>
    <property type="match status" value="6"/>
</dbReference>
<comment type="similarity">
    <text evidence="2">Belongs to the thiolase-like superfamily. Thiolase family.</text>
</comment>
<dbReference type="GO" id="GO:0051301">
    <property type="term" value="P:cell division"/>
    <property type="evidence" value="ECO:0007669"/>
    <property type="project" value="UniProtKB-KW"/>
</dbReference>
<feature type="repeat" description="WD" evidence="17">
    <location>
        <begin position="149"/>
        <end position="184"/>
    </location>
</feature>
<dbReference type="PROSITE" id="PS00737">
    <property type="entry name" value="THIOLASE_2"/>
    <property type="match status" value="1"/>
</dbReference>
<keyword evidence="8 16" id="KW-0493">Microtubule</keyword>
<evidence type="ECO:0000256" key="16">
    <source>
        <dbReference type="HAMAP-Rule" id="MF_03141"/>
    </source>
</evidence>
<dbReference type="GO" id="GO:0000132">
    <property type="term" value="P:establishment of mitotic spindle orientation"/>
    <property type="evidence" value="ECO:0007669"/>
    <property type="project" value="UniProtKB-UniRule"/>
</dbReference>
<dbReference type="InterPro" id="IPR037190">
    <property type="entry name" value="LIS1_N"/>
</dbReference>
<dbReference type="InterPro" id="IPR017252">
    <property type="entry name" value="Dynein_regulator_LIS1"/>
</dbReference>
<dbReference type="Gene3D" id="2.130.10.10">
    <property type="entry name" value="YVTN repeat-like/Quinoprotein amine dehydrogenase"/>
    <property type="match status" value="1"/>
</dbReference>
<dbReference type="EMBL" id="BJWK01000008">
    <property type="protein sequence ID" value="GEM09532.1"/>
    <property type="molecule type" value="Genomic_DNA"/>
</dbReference>
<evidence type="ECO:0000256" key="11">
    <source>
        <dbReference type="ARBA" id="ARBA00023054"/>
    </source>
</evidence>
<keyword evidence="9" id="KW-0677">Repeat</keyword>
<evidence type="ECO:0000259" key="20">
    <source>
        <dbReference type="Pfam" id="PF02803"/>
    </source>
</evidence>
<dbReference type="HAMAP" id="MF_03141">
    <property type="entry name" value="lis1"/>
    <property type="match status" value="1"/>
</dbReference>
<keyword evidence="7" id="KW-0808">Transferase</keyword>
<dbReference type="FunFam" id="1.20.960.30:FF:000002">
    <property type="entry name" value="Platelet-activating factor acetylhydrolase ib"/>
    <property type="match status" value="1"/>
</dbReference>
<feature type="repeat" description="WD" evidence="17">
    <location>
        <begin position="343"/>
        <end position="384"/>
    </location>
</feature>
<dbReference type="SUPFAM" id="SSF109925">
    <property type="entry name" value="Lissencephaly-1 protein (Lis-1, PAF-AH alpha) N-terminal domain"/>
    <property type="match status" value="1"/>
</dbReference>
<evidence type="ECO:0000256" key="7">
    <source>
        <dbReference type="ARBA" id="ARBA00022679"/>
    </source>
</evidence>
<accession>A0A511KGR0</accession>
<comment type="caution">
    <text evidence="22">The sequence shown here is derived from an EMBL/GenBank/DDBJ whole genome shotgun (WGS) entry which is preliminary data.</text>
</comment>
<dbReference type="GO" id="GO:0005875">
    <property type="term" value="C:microtubule associated complex"/>
    <property type="evidence" value="ECO:0007669"/>
    <property type="project" value="UniProtKB-UniRule"/>
</dbReference>
<dbReference type="InterPro" id="IPR020472">
    <property type="entry name" value="WD40_PAC1"/>
</dbReference>
<dbReference type="InterPro" id="IPR056795">
    <property type="entry name" value="PAC1-like_LisH-like_dom"/>
</dbReference>
<keyword evidence="6 16" id="KW-0132">Cell division</keyword>
<keyword evidence="12 16" id="KW-0206">Cytoskeleton</keyword>
<proteinExistence type="inferred from homology"/>
<dbReference type="GO" id="GO:0003988">
    <property type="term" value="F:acetyl-CoA C-acyltransferase activity"/>
    <property type="evidence" value="ECO:0007669"/>
    <property type="project" value="UniProtKB-EC"/>
</dbReference>
<keyword evidence="11 16" id="KW-0175">Coiled coil</keyword>
<feature type="domain" description="Thiolase C-terminal" evidence="20">
    <location>
        <begin position="734"/>
        <end position="855"/>
    </location>
</feature>
<dbReference type="PROSITE" id="PS00678">
    <property type="entry name" value="WD_REPEATS_1"/>
    <property type="match status" value="4"/>
</dbReference>
<dbReference type="GO" id="GO:0070840">
    <property type="term" value="F:dynein complex binding"/>
    <property type="evidence" value="ECO:0007669"/>
    <property type="project" value="UniProtKB-UniRule"/>
</dbReference>
<dbReference type="InterPro" id="IPR020610">
    <property type="entry name" value="Thiolase_AS"/>
</dbReference>
<evidence type="ECO:0000313" key="22">
    <source>
        <dbReference type="EMBL" id="GEM09532.1"/>
    </source>
</evidence>
<dbReference type="PROSITE" id="PS00098">
    <property type="entry name" value="THIOLASE_1"/>
    <property type="match status" value="1"/>
</dbReference>
<dbReference type="Gene3D" id="1.20.960.30">
    <property type="match status" value="1"/>
</dbReference>
<dbReference type="InterPro" id="IPR020615">
    <property type="entry name" value="Thiolase_acyl_enz_int_AS"/>
</dbReference>
<dbReference type="Pfam" id="PF00400">
    <property type="entry name" value="WD40"/>
    <property type="match status" value="6"/>
</dbReference>
<dbReference type="FunFam" id="2.130.10.10:FF:000342">
    <property type="entry name" value="Nuclear distribution protein PAC1"/>
    <property type="match status" value="1"/>
</dbReference>
<dbReference type="AlphaFoldDB" id="A0A511KGR0"/>
<evidence type="ECO:0000256" key="2">
    <source>
        <dbReference type="ARBA" id="ARBA00010982"/>
    </source>
</evidence>
<dbReference type="InterPro" id="IPR016039">
    <property type="entry name" value="Thiolase-like"/>
</dbReference>
<keyword evidence="4 16" id="KW-0963">Cytoplasm</keyword>
<dbReference type="SMART" id="SM00667">
    <property type="entry name" value="LisH"/>
    <property type="match status" value="1"/>
</dbReference>
<feature type="region of interest" description="Disordered" evidence="18">
    <location>
        <begin position="80"/>
        <end position="107"/>
    </location>
</feature>
<dbReference type="PROSITE" id="PS50294">
    <property type="entry name" value="WD_REPEATS_REGION"/>
    <property type="match status" value="5"/>
</dbReference>
<feature type="repeat" description="WD" evidence="17">
    <location>
        <begin position="234"/>
        <end position="275"/>
    </location>
</feature>
<dbReference type="GO" id="GO:0000922">
    <property type="term" value="C:spindle pole"/>
    <property type="evidence" value="ECO:0007669"/>
    <property type="project" value="UniProtKB-SubCell"/>
</dbReference>
<evidence type="ECO:0000256" key="17">
    <source>
        <dbReference type="PROSITE-ProRule" id="PRU00221"/>
    </source>
</evidence>
<keyword evidence="14" id="KW-0012">Acyltransferase</keyword>